<feature type="region of interest" description="Disordered" evidence="1">
    <location>
        <begin position="324"/>
        <end position="347"/>
    </location>
</feature>
<evidence type="ECO:0000313" key="2">
    <source>
        <dbReference type="EMBL" id="OAG20428.1"/>
    </source>
</evidence>
<sequence>MSAPTLPVDLQWVAHTLMPYLRYAFQHVLHRNLDITPYIQRVLDSSTSKSGSYTDGDDLVFERVFFAIERRHQDLPTELNDFTENLDCLALFLIRRAQEKGPYRLLGRDIPPSDAWKKYESERIAQVAAKNVKVMQNQNQPIVPTYSVPTDTGPPAPPAPNMARVPLLTHNCIDPRLLYAYPGQFTSPELSGTLTLTDLQYYLHRNEEIEASVAMELAHLLNHQQRHGMQRSVSDSQTIPQVYQQNRMSSLRQGHRNGASDQPRSFHVPNPVSQQPHTPSYVRHLGKQQIAIPNQHSSHALNSTPQMYKLAEPTQRLFQQTGYLQPSGYSSRPGVQNIQPRPAPVTSRPLPAQPGSFSNYHGDIHPGFPTLTKPAGISKSVTKAPTFSGLPDFSDPSCRATSMAAFRKLSREQKVAKFLEIDRAEKALNPKAITQVQKVFMKAAAERVAATKINAVGEDRMKQHKENEERIVKLPDQQTIMVPAPSHQTNWDTYMTTPGVGSFGSHPAYSNIMSSFPSPQLHGPLLAPTPTSKREE</sequence>
<gene>
    <name evidence="3" type="ORF">AA0117_g11534</name>
    <name evidence="2" type="ORF">CC77DRAFT_1071261</name>
</gene>
<dbReference type="AlphaFoldDB" id="A0A177DM40"/>
<name>A0A177DM40_ALTAL</name>
<dbReference type="RefSeq" id="XP_018385849.1">
    <property type="nucleotide sequence ID" value="XM_018529122.1"/>
</dbReference>
<dbReference type="Proteomes" id="UP000291422">
    <property type="component" value="Unassembled WGS sequence"/>
</dbReference>
<dbReference type="EMBL" id="PDXD01000053">
    <property type="protein sequence ID" value="RYN67452.1"/>
    <property type="molecule type" value="Genomic_DNA"/>
</dbReference>
<evidence type="ECO:0000313" key="3">
    <source>
        <dbReference type="EMBL" id="RYN67452.1"/>
    </source>
</evidence>
<dbReference type="GeneID" id="29114716"/>
<keyword evidence="4" id="KW-1185">Reference proteome</keyword>
<evidence type="ECO:0000256" key="1">
    <source>
        <dbReference type="SAM" id="MobiDB-lite"/>
    </source>
</evidence>
<accession>A0A177DM40</accession>
<organism evidence="2 4">
    <name type="scientific">Alternaria alternata</name>
    <name type="common">Alternaria rot fungus</name>
    <name type="synonym">Torula alternata</name>
    <dbReference type="NCBI Taxonomy" id="5599"/>
    <lineage>
        <taxon>Eukaryota</taxon>
        <taxon>Fungi</taxon>
        <taxon>Dikarya</taxon>
        <taxon>Ascomycota</taxon>
        <taxon>Pezizomycotina</taxon>
        <taxon>Dothideomycetes</taxon>
        <taxon>Pleosporomycetidae</taxon>
        <taxon>Pleosporales</taxon>
        <taxon>Pleosporineae</taxon>
        <taxon>Pleosporaceae</taxon>
        <taxon>Alternaria</taxon>
        <taxon>Alternaria sect. Alternaria</taxon>
        <taxon>Alternaria alternata complex</taxon>
    </lineage>
</organism>
<reference evidence="3" key="3">
    <citation type="journal article" date="2019" name="J. ISSAAS">
        <title>Genomics, evolutionary history and diagnostics of the Alternaria alternata species group including apple and Asian pear pathotypes.</title>
        <authorList>
            <person name="Armitage A.D."/>
            <person name="Cockerton H.M."/>
            <person name="Sreenivasaprasad S."/>
            <person name="Woodhall J."/>
            <person name="Lane C."/>
            <person name="Harrison R.J."/>
            <person name="Clarkson J.P."/>
        </authorList>
    </citation>
    <scope>NUCLEOTIDE SEQUENCE</scope>
    <source>
        <strain evidence="3">FERA 1177</strain>
    </source>
</reference>
<evidence type="ECO:0000313" key="4">
    <source>
        <dbReference type="Proteomes" id="UP000077248"/>
    </source>
</evidence>
<feature type="compositionally biased region" description="Polar residues" evidence="1">
    <location>
        <begin position="324"/>
        <end position="339"/>
    </location>
</feature>
<evidence type="ECO:0000313" key="5">
    <source>
        <dbReference type="Proteomes" id="UP000291422"/>
    </source>
</evidence>
<feature type="region of interest" description="Disordered" evidence="1">
    <location>
        <begin position="247"/>
        <end position="279"/>
    </location>
</feature>
<proteinExistence type="predicted"/>
<dbReference type="EMBL" id="KV441479">
    <property type="protein sequence ID" value="OAG20428.1"/>
    <property type="molecule type" value="Genomic_DNA"/>
</dbReference>
<feature type="region of interest" description="Disordered" evidence="1">
    <location>
        <begin position="515"/>
        <end position="536"/>
    </location>
</feature>
<dbReference type="Proteomes" id="UP000077248">
    <property type="component" value="Unassembled WGS sequence"/>
</dbReference>
<dbReference type="KEGG" id="aalt:CC77DRAFT_1071261"/>
<dbReference type="OMA" id="PYLRYAF"/>
<protein>
    <submittedName>
        <fullName evidence="2">Uncharacterized protein</fullName>
    </submittedName>
</protein>
<dbReference type="VEuPathDB" id="FungiDB:CC77DRAFT_1071261"/>
<reference evidence="5" key="2">
    <citation type="journal article" date="2019" name="bioRxiv">
        <title>Genomics, evolutionary history and diagnostics of the Alternaria alternata species group including apple and Asian pear pathotypes.</title>
        <authorList>
            <person name="Armitage A.D."/>
            <person name="Cockerton H.M."/>
            <person name="Sreenivasaprasad S."/>
            <person name="Woodhall J.W."/>
            <person name="Lane C.R."/>
            <person name="Harrison R.J."/>
            <person name="Clarkson J.P."/>
        </authorList>
    </citation>
    <scope>NUCLEOTIDE SEQUENCE [LARGE SCALE GENOMIC DNA]</scope>
    <source>
        <strain evidence="5">FERA 1177</strain>
    </source>
</reference>
<reference evidence="2 4" key="1">
    <citation type="submission" date="2016-05" db="EMBL/GenBank/DDBJ databases">
        <title>Comparative analysis of secretome profiles of manganese(II)-oxidizing ascomycete fungi.</title>
        <authorList>
            <consortium name="DOE Joint Genome Institute"/>
            <person name="Zeiner C.A."/>
            <person name="Purvine S.O."/>
            <person name="Zink E.M."/>
            <person name="Wu S."/>
            <person name="Pasa-Tolic L."/>
            <person name="Chaput D.L."/>
            <person name="Haridas S."/>
            <person name="Grigoriev I.V."/>
            <person name="Santelli C.M."/>
            <person name="Hansel C.M."/>
        </authorList>
    </citation>
    <scope>NUCLEOTIDE SEQUENCE [LARGE SCALE GENOMIC DNA]</scope>
    <source>
        <strain evidence="2 4">SRC1lrK2f</strain>
    </source>
</reference>